<dbReference type="InterPro" id="IPR011051">
    <property type="entry name" value="RmlC_Cupin_sf"/>
</dbReference>
<reference evidence="2 3" key="1">
    <citation type="submission" date="2023-08" db="EMBL/GenBank/DDBJ databases">
        <authorList>
            <person name="Park J.-S."/>
        </authorList>
    </citation>
    <scope>NUCLEOTIDE SEQUENCE [LARGE SCALE GENOMIC DNA]</scope>
    <source>
        <strain evidence="2 3">2205SS18-9</strain>
    </source>
</reference>
<dbReference type="PIRSF" id="PIRSF029883">
    <property type="entry name" value="KdgF"/>
    <property type="match status" value="1"/>
</dbReference>
<organism evidence="2 3">
    <name type="scientific">Chengkuizengella axinellae</name>
    <dbReference type="NCBI Taxonomy" id="3064388"/>
    <lineage>
        <taxon>Bacteria</taxon>
        <taxon>Bacillati</taxon>
        <taxon>Bacillota</taxon>
        <taxon>Bacilli</taxon>
        <taxon>Bacillales</taxon>
        <taxon>Paenibacillaceae</taxon>
        <taxon>Chengkuizengella</taxon>
    </lineage>
</organism>
<gene>
    <name evidence="2" type="ORF">Q5Y73_00665</name>
</gene>
<evidence type="ECO:0000259" key="1">
    <source>
        <dbReference type="Pfam" id="PF07883"/>
    </source>
</evidence>
<dbReference type="InterPro" id="IPR052535">
    <property type="entry name" value="Bacilysin_H2HPP_isomerase"/>
</dbReference>
<dbReference type="RefSeq" id="WP_305989924.1">
    <property type="nucleotide sequence ID" value="NZ_JAVAMP010000001.1"/>
</dbReference>
<dbReference type="CDD" id="cd02238">
    <property type="entry name" value="cupin_KdgF"/>
    <property type="match status" value="1"/>
</dbReference>
<dbReference type="Gene3D" id="2.60.120.10">
    <property type="entry name" value="Jelly Rolls"/>
    <property type="match status" value="1"/>
</dbReference>
<keyword evidence="3" id="KW-1185">Reference proteome</keyword>
<feature type="domain" description="Cupin type-2" evidence="1">
    <location>
        <begin position="29"/>
        <end position="92"/>
    </location>
</feature>
<proteinExistence type="predicted"/>
<evidence type="ECO:0000313" key="2">
    <source>
        <dbReference type="EMBL" id="MDP5272610.1"/>
    </source>
</evidence>
<dbReference type="EMBL" id="JAVAMP010000001">
    <property type="protein sequence ID" value="MDP5272610.1"/>
    <property type="molecule type" value="Genomic_DNA"/>
</dbReference>
<dbReference type="Proteomes" id="UP001231941">
    <property type="component" value="Unassembled WGS sequence"/>
</dbReference>
<dbReference type="InterPro" id="IPR013096">
    <property type="entry name" value="Cupin_2"/>
</dbReference>
<name>A0ABT9IUV1_9BACL</name>
<dbReference type="PANTHER" id="PTHR40112:SF1">
    <property type="entry name" value="H2HPP ISOMERASE"/>
    <property type="match status" value="1"/>
</dbReference>
<sequence>MIKTGVWEEVDEGVSRKIHPPGKHMMMMEVRFHKGAEGAQHSHPHEQYTYCLKGKMEFTIDGEKKVLQQGDTLHIPSNALHGVIALEPSILLDTFYPLREDLLHPENN</sequence>
<dbReference type="InterPro" id="IPR025499">
    <property type="entry name" value="KdgF"/>
</dbReference>
<dbReference type="PANTHER" id="PTHR40112">
    <property type="entry name" value="H2HPP ISOMERASE"/>
    <property type="match status" value="1"/>
</dbReference>
<dbReference type="SUPFAM" id="SSF51182">
    <property type="entry name" value="RmlC-like cupins"/>
    <property type="match status" value="1"/>
</dbReference>
<comment type="caution">
    <text evidence="2">The sequence shown here is derived from an EMBL/GenBank/DDBJ whole genome shotgun (WGS) entry which is preliminary data.</text>
</comment>
<dbReference type="InterPro" id="IPR014710">
    <property type="entry name" value="RmlC-like_jellyroll"/>
</dbReference>
<accession>A0ABT9IUV1</accession>
<protein>
    <submittedName>
        <fullName evidence="2">Cupin domain-containing protein</fullName>
    </submittedName>
</protein>
<dbReference type="Pfam" id="PF07883">
    <property type="entry name" value="Cupin_2"/>
    <property type="match status" value="1"/>
</dbReference>
<evidence type="ECO:0000313" key="3">
    <source>
        <dbReference type="Proteomes" id="UP001231941"/>
    </source>
</evidence>